<keyword evidence="6 9" id="KW-0333">Golgi apparatus</keyword>
<evidence type="ECO:0000313" key="11">
    <source>
        <dbReference type="Proteomes" id="UP000092462"/>
    </source>
</evidence>
<evidence type="ECO:0000256" key="9">
    <source>
        <dbReference type="RuleBase" id="RU364020"/>
    </source>
</evidence>
<evidence type="ECO:0000256" key="8">
    <source>
        <dbReference type="ARBA" id="ARBA00023180"/>
    </source>
</evidence>
<dbReference type="GO" id="GO:0008146">
    <property type="term" value="F:sulfotransferase activity"/>
    <property type="evidence" value="ECO:0007669"/>
    <property type="project" value="InterPro"/>
</dbReference>
<dbReference type="PANTHER" id="PTHR12137:SF63">
    <property type="entry name" value="CARBOHYDRATE SULFOTRANSFERASE"/>
    <property type="match status" value="1"/>
</dbReference>
<dbReference type="GO" id="GO:0016051">
    <property type="term" value="P:carbohydrate biosynthetic process"/>
    <property type="evidence" value="ECO:0007669"/>
    <property type="project" value="InterPro"/>
</dbReference>
<accession>A0A1B0DHX0</accession>
<keyword evidence="9" id="KW-0735">Signal-anchor</keyword>
<dbReference type="EC" id="2.8.2.-" evidence="9"/>
<evidence type="ECO:0000313" key="10">
    <source>
        <dbReference type="EnsemblMetazoa" id="PPAI007754-PA"/>
    </source>
</evidence>
<keyword evidence="8 9" id="KW-0325">Glycoprotein</keyword>
<keyword evidence="11" id="KW-1185">Reference proteome</keyword>
<reference evidence="10" key="1">
    <citation type="submission" date="2022-08" db="UniProtKB">
        <authorList>
            <consortium name="EnsemblMetazoa"/>
        </authorList>
    </citation>
    <scope>IDENTIFICATION</scope>
    <source>
        <strain evidence="10">Israel</strain>
    </source>
</reference>
<keyword evidence="4" id="KW-0812">Transmembrane</keyword>
<dbReference type="SUPFAM" id="SSF52540">
    <property type="entry name" value="P-loop containing nucleoside triphosphate hydrolases"/>
    <property type="match status" value="1"/>
</dbReference>
<dbReference type="VEuPathDB" id="VectorBase:PPAPM1_010933"/>
<protein>
    <recommendedName>
        <fullName evidence="9">Carbohydrate sulfotransferase</fullName>
        <ecNumber evidence="9">2.8.2.-</ecNumber>
    </recommendedName>
</protein>
<evidence type="ECO:0000256" key="2">
    <source>
        <dbReference type="ARBA" id="ARBA00006339"/>
    </source>
</evidence>
<dbReference type="VEuPathDB" id="VectorBase:PPAI007754"/>
<dbReference type="EnsemblMetazoa" id="PPAI007754-RA">
    <property type="protein sequence ID" value="PPAI007754-PA"/>
    <property type="gene ID" value="PPAI007754"/>
</dbReference>
<dbReference type="InterPro" id="IPR018011">
    <property type="entry name" value="Carb_sulfotrans_8-10"/>
</dbReference>
<evidence type="ECO:0000256" key="1">
    <source>
        <dbReference type="ARBA" id="ARBA00004323"/>
    </source>
</evidence>
<dbReference type="InterPro" id="IPR027417">
    <property type="entry name" value="P-loop_NTPase"/>
</dbReference>
<dbReference type="PANTHER" id="PTHR12137">
    <property type="entry name" value="CARBOHYDRATE SULFOTRANSFERASE"/>
    <property type="match status" value="1"/>
</dbReference>
<evidence type="ECO:0000256" key="7">
    <source>
        <dbReference type="ARBA" id="ARBA00023136"/>
    </source>
</evidence>
<comment type="subcellular location">
    <subcellularLocation>
        <location evidence="1 9">Golgi apparatus membrane</location>
        <topology evidence="1 9">Single-pass type II membrane protein</topology>
    </subcellularLocation>
</comment>
<keyword evidence="7" id="KW-0472">Membrane</keyword>
<evidence type="ECO:0000256" key="5">
    <source>
        <dbReference type="ARBA" id="ARBA00022989"/>
    </source>
</evidence>
<evidence type="ECO:0000256" key="6">
    <source>
        <dbReference type="ARBA" id="ARBA00023034"/>
    </source>
</evidence>
<evidence type="ECO:0000256" key="3">
    <source>
        <dbReference type="ARBA" id="ARBA00022679"/>
    </source>
</evidence>
<dbReference type="Pfam" id="PF03567">
    <property type="entry name" value="Sulfotransfer_2"/>
    <property type="match status" value="1"/>
</dbReference>
<keyword evidence="3 9" id="KW-0808">Transferase</keyword>
<dbReference type="GO" id="GO:0000139">
    <property type="term" value="C:Golgi membrane"/>
    <property type="evidence" value="ECO:0007669"/>
    <property type="project" value="UniProtKB-SubCell"/>
</dbReference>
<dbReference type="AlphaFoldDB" id="A0A1B0DHX0"/>
<proteinExistence type="inferred from homology"/>
<dbReference type="InterPro" id="IPR005331">
    <property type="entry name" value="Sulfotransferase"/>
</dbReference>
<evidence type="ECO:0000256" key="4">
    <source>
        <dbReference type="ARBA" id="ARBA00022692"/>
    </source>
</evidence>
<keyword evidence="5" id="KW-1133">Transmembrane helix</keyword>
<dbReference type="Proteomes" id="UP000092462">
    <property type="component" value="Unassembled WGS sequence"/>
</dbReference>
<keyword evidence="9" id="KW-0119">Carbohydrate metabolism</keyword>
<name>A0A1B0DHX0_PHLPP</name>
<organism evidence="10 11">
    <name type="scientific">Phlebotomus papatasi</name>
    <name type="common">Sandfly</name>
    <dbReference type="NCBI Taxonomy" id="29031"/>
    <lineage>
        <taxon>Eukaryota</taxon>
        <taxon>Metazoa</taxon>
        <taxon>Ecdysozoa</taxon>
        <taxon>Arthropoda</taxon>
        <taxon>Hexapoda</taxon>
        <taxon>Insecta</taxon>
        <taxon>Pterygota</taxon>
        <taxon>Neoptera</taxon>
        <taxon>Endopterygota</taxon>
        <taxon>Diptera</taxon>
        <taxon>Nematocera</taxon>
        <taxon>Psychodoidea</taxon>
        <taxon>Psychodidae</taxon>
        <taxon>Phlebotomus</taxon>
        <taxon>Phlebotomus</taxon>
    </lineage>
</organism>
<dbReference type="EMBL" id="AJVK01061693">
    <property type="status" value="NOT_ANNOTATED_CDS"/>
    <property type="molecule type" value="Genomic_DNA"/>
</dbReference>
<sequence length="228" mass="26955">MYNFNLLAGYTPEFLKKSKEDPFVLARKKYPRPSEIELMTSLNDSVSFLIVRHPFERLLSAYRDKIQNAAPTNTVLQNLSKVIIHNFRRNKHSSLPQWPTFPEFVDYIINKIHNYRELNMHWTPITKFCTPCQVRFDIIAKFETLEEDQRYIIDKANIGHIVSPQWKNSGKGNKSTVDLLEDFYKELSENQVKEMYELFKYDFELFDYSVGEFYRNTPEKPSISSTSA</sequence>
<comment type="similarity">
    <text evidence="2 9">Belongs to the sulfotransferase 2 family.</text>
</comment>